<dbReference type="PANTHER" id="PTHR42910">
    <property type="entry name" value="TRANSPORTER SCO4007-RELATED"/>
    <property type="match status" value="1"/>
</dbReference>
<feature type="transmembrane region" description="Helical" evidence="5">
    <location>
        <begin position="120"/>
        <end position="146"/>
    </location>
</feature>
<dbReference type="EMBL" id="QKOX01000024">
    <property type="protein sequence ID" value="RWT19729.1"/>
    <property type="molecule type" value="Genomic_DNA"/>
</dbReference>
<feature type="transmembrane region" description="Helical" evidence="5">
    <location>
        <begin position="356"/>
        <end position="375"/>
    </location>
</feature>
<name>A0A443VIR2_RAOPL</name>
<feature type="transmembrane region" description="Helical" evidence="5">
    <location>
        <begin position="294"/>
        <end position="312"/>
    </location>
</feature>
<dbReference type="AlphaFoldDB" id="A0A443VIR2"/>
<evidence type="ECO:0000256" key="2">
    <source>
        <dbReference type="ARBA" id="ARBA00022692"/>
    </source>
</evidence>
<dbReference type="Pfam" id="PF07690">
    <property type="entry name" value="MFS_1"/>
    <property type="match status" value="2"/>
</dbReference>
<feature type="transmembrane region" description="Helical" evidence="5">
    <location>
        <begin position="238"/>
        <end position="258"/>
    </location>
</feature>
<sequence length="413" mass="43527">MKTKPCLKEETALTDYAAESDREEQRLTPWLTFLFSLTAALAVANVYFAQPLLESMATSLSVQPGTVGLVVTMTQIGYAVGLLFIVPLGDLVNRKYLVITQLLLLATALTVAGLSQRWFMFLGAMALVGIMAVVVQIVVACTAALAAPAERGKAVGRVTSGVVLGILLARLTSGVIADLAGWRAVYLSAASLMLLLAAVLSQTMPAARKVPMSGSYLALMASVFHLLMTEPTLRVRGIFALLIFAAFSVLWTALVLPLSAQGLSHTQIGLFGLAGIAGALAASKAGHWADRGAAQRVTGISLALLLFAWAPIARAEISLPLLVIGVIILDFAVQAVHVTNQSLIFAARPDAQSRLVGAYMGFYSVGSALGAVVATQCYALWGWNAVCLAGAGISAAALIFWLGLRKRSPVRWM</sequence>
<feature type="transmembrane region" description="Helical" evidence="5">
    <location>
        <begin position="158"/>
        <end position="177"/>
    </location>
</feature>
<keyword evidence="2 5" id="KW-0812">Transmembrane</keyword>
<dbReference type="InterPro" id="IPR011701">
    <property type="entry name" value="MFS"/>
</dbReference>
<dbReference type="PANTHER" id="PTHR42910:SF1">
    <property type="entry name" value="MAJOR FACILITATOR SUPERFAMILY (MFS) PROFILE DOMAIN-CONTAINING PROTEIN"/>
    <property type="match status" value="1"/>
</dbReference>
<dbReference type="Gene3D" id="1.20.1250.20">
    <property type="entry name" value="MFS general substrate transporter like domains"/>
    <property type="match status" value="1"/>
</dbReference>
<keyword evidence="3 5" id="KW-1133">Transmembrane helix</keyword>
<feature type="transmembrane region" description="Helical" evidence="5">
    <location>
        <begin position="183"/>
        <end position="200"/>
    </location>
</feature>
<feature type="transmembrane region" description="Helical" evidence="5">
    <location>
        <begin position="318"/>
        <end position="336"/>
    </location>
</feature>
<dbReference type="InterPro" id="IPR036259">
    <property type="entry name" value="MFS_trans_sf"/>
</dbReference>
<evidence type="ECO:0000256" key="4">
    <source>
        <dbReference type="ARBA" id="ARBA00023136"/>
    </source>
</evidence>
<dbReference type="SUPFAM" id="SSF103473">
    <property type="entry name" value="MFS general substrate transporter"/>
    <property type="match status" value="1"/>
</dbReference>
<feature type="transmembrane region" description="Helical" evidence="5">
    <location>
        <begin position="30"/>
        <end position="49"/>
    </location>
</feature>
<dbReference type="GO" id="GO:0022857">
    <property type="term" value="F:transmembrane transporter activity"/>
    <property type="evidence" value="ECO:0007669"/>
    <property type="project" value="InterPro"/>
</dbReference>
<reference evidence="7 8" key="1">
    <citation type="submission" date="2018-06" db="EMBL/GenBank/DDBJ databases">
        <title>Carbapenemase-producing Enterobacteriaceae present in wastewater treatment plant effluent and nearby surface waters in the US.</title>
        <authorList>
            <person name="Mathys D.A."/>
            <person name="Mollenkopf D.F."/>
            <person name="Feicht S.M."/>
            <person name="Adams R.J."/>
            <person name="Albers A.L."/>
            <person name="Stuever D.M."/>
            <person name="Daniels J.B."/>
            <person name="Wittum T.E."/>
        </authorList>
    </citation>
    <scope>NUCLEOTIDE SEQUENCE [LARGE SCALE GENOMIC DNA]</scope>
    <source>
        <strain evidence="7 8">GEO_47_Down_B</strain>
    </source>
</reference>
<protein>
    <submittedName>
        <fullName evidence="7">MFS transporter</fullName>
    </submittedName>
</protein>
<proteinExistence type="predicted"/>
<comment type="caution">
    <text evidence="7">The sequence shown here is derived from an EMBL/GenBank/DDBJ whole genome shotgun (WGS) entry which is preliminary data.</text>
</comment>
<evidence type="ECO:0000256" key="1">
    <source>
        <dbReference type="ARBA" id="ARBA00022475"/>
    </source>
</evidence>
<feature type="transmembrane region" description="Helical" evidence="5">
    <location>
        <begin position="69"/>
        <end position="89"/>
    </location>
</feature>
<dbReference type="RefSeq" id="WP_128320045.1">
    <property type="nucleotide sequence ID" value="NZ_JAUBKS010000002.1"/>
</dbReference>
<feature type="domain" description="Major facilitator superfamily (MFS) profile" evidence="6">
    <location>
        <begin position="31"/>
        <end position="409"/>
    </location>
</feature>
<dbReference type="InterPro" id="IPR020846">
    <property type="entry name" value="MFS_dom"/>
</dbReference>
<evidence type="ECO:0000256" key="3">
    <source>
        <dbReference type="ARBA" id="ARBA00022989"/>
    </source>
</evidence>
<evidence type="ECO:0000313" key="8">
    <source>
        <dbReference type="Proteomes" id="UP000288843"/>
    </source>
</evidence>
<keyword evidence="1" id="KW-1003">Cell membrane</keyword>
<organism evidence="7 8">
    <name type="scientific">Raoultella planticola</name>
    <name type="common">Klebsiella planticola</name>
    <dbReference type="NCBI Taxonomy" id="575"/>
    <lineage>
        <taxon>Bacteria</taxon>
        <taxon>Pseudomonadati</taxon>
        <taxon>Pseudomonadota</taxon>
        <taxon>Gammaproteobacteria</taxon>
        <taxon>Enterobacterales</taxon>
        <taxon>Enterobacteriaceae</taxon>
        <taxon>Klebsiella/Raoultella group</taxon>
        <taxon>Raoultella</taxon>
    </lineage>
</organism>
<dbReference type="CDD" id="cd17324">
    <property type="entry name" value="MFS_NepI_like"/>
    <property type="match status" value="1"/>
</dbReference>
<feature type="transmembrane region" description="Helical" evidence="5">
    <location>
        <begin position="264"/>
        <end position="282"/>
    </location>
</feature>
<feature type="transmembrane region" description="Helical" evidence="5">
    <location>
        <begin position="96"/>
        <end position="114"/>
    </location>
</feature>
<keyword evidence="4 5" id="KW-0472">Membrane</keyword>
<feature type="transmembrane region" description="Helical" evidence="5">
    <location>
        <begin position="381"/>
        <end position="404"/>
    </location>
</feature>
<dbReference type="PROSITE" id="PS50850">
    <property type="entry name" value="MFS"/>
    <property type="match status" value="1"/>
</dbReference>
<accession>A0A443VIR2</accession>
<evidence type="ECO:0000259" key="6">
    <source>
        <dbReference type="PROSITE" id="PS50850"/>
    </source>
</evidence>
<dbReference type="Proteomes" id="UP000288843">
    <property type="component" value="Unassembled WGS sequence"/>
</dbReference>
<evidence type="ECO:0000256" key="5">
    <source>
        <dbReference type="SAM" id="Phobius"/>
    </source>
</evidence>
<gene>
    <name evidence="7" type="ORF">DN603_20360</name>
</gene>
<evidence type="ECO:0000313" key="7">
    <source>
        <dbReference type="EMBL" id="RWT19729.1"/>
    </source>
</evidence>